<organism evidence="1 2">
    <name type="scientific">Trichoderma longibrachiatum ATCC 18648</name>
    <dbReference type="NCBI Taxonomy" id="983965"/>
    <lineage>
        <taxon>Eukaryota</taxon>
        <taxon>Fungi</taxon>
        <taxon>Dikarya</taxon>
        <taxon>Ascomycota</taxon>
        <taxon>Pezizomycotina</taxon>
        <taxon>Sordariomycetes</taxon>
        <taxon>Hypocreomycetidae</taxon>
        <taxon>Hypocreales</taxon>
        <taxon>Hypocreaceae</taxon>
        <taxon>Trichoderma</taxon>
    </lineage>
</organism>
<dbReference type="OrthoDB" id="4899214at2759"/>
<feature type="non-terminal residue" evidence="1">
    <location>
        <position position="227"/>
    </location>
</feature>
<evidence type="ECO:0000313" key="2">
    <source>
        <dbReference type="Proteomes" id="UP000240760"/>
    </source>
</evidence>
<dbReference type="STRING" id="983965.A0A2T4C1W4"/>
<keyword evidence="2" id="KW-1185">Reference proteome</keyword>
<gene>
    <name evidence="1" type="ORF">M440DRAFT_1299430</name>
</gene>
<evidence type="ECO:0000313" key="1">
    <source>
        <dbReference type="EMBL" id="PTB75556.1"/>
    </source>
</evidence>
<protein>
    <submittedName>
        <fullName evidence="1">Uncharacterized protein</fullName>
    </submittedName>
</protein>
<accession>A0A2T4C1W4</accession>
<feature type="non-terminal residue" evidence="1">
    <location>
        <position position="1"/>
    </location>
</feature>
<reference evidence="1 2" key="1">
    <citation type="submission" date="2016-07" db="EMBL/GenBank/DDBJ databases">
        <title>Multiple horizontal gene transfer events from other fungi enriched the ability of initially mycotrophic Trichoderma (Ascomycota) to feed on dead plant biomass.</title>
        <authorList>
            <consortium name="DOE Joint Genome Institute"/>
            <person name="Aerts A."/>
            <person name="Atanasova L."/>
            <person name="Chenthamara K."/>
            <person name="Zhang J."/>
            <person name="Grujic M."/>
            <person name="Henrissat B."/>
            <person name="Kuo A."/>
            <person name="Salamov A."/>
            <person name="Lipzen A."/>
            <person name="Labutti K."/>
            <person name="Barry K."/>
            <person name="Miao Y."/>
            <person name="Rahimi M.J."/>
            <person name="Shen Q."/>
            <person name="Grigoriev I.V."/>
            <person name="Kubicek C.P."/>
            <person name="Druzhinina I.S."/>
        </authorList>
    </citation>
    <scope>NUCLEOTIDE SEQUENCE [LARGE SCALE GENOMIC DNA]</scope>
    <source>
        <strain evidence="1 2">ATCC 18648</strain>
    </source>
</reference>
<dbReference type="EMBL" id="KZ679133">
    <property type="protein sequence ID" value="PTB75556.1"/>
    <property type="molecule type" value="Genomic_DNA"/>
</dbReference>
<dbReference type="Proteomes" id="UP000240760">
    <property type="component" value="Unassembled WGS sequence"/>
</dbReference>
<proteinExistence type="predicted"/>
<name>A0A2T4C1W4_TRILO</name>
<sequence>QERKEVKIAAVSFLHRQYLIENTDIQATHDAAQEVLARYTSTDHWLIRRTGIANTRRKQQFIYWKEHVIRLSQARPDSPVQGAGQATTNIGETVEVPLHLEQTKSEALKQTEMPIMPISTMTATRLPPDLLQTDDLSPEGRKLEWPDPPNGERVGGYYICPYCKTVCPEEYLQKYIVYLIHDLQPHHFTYERCQDLNRNGSITKASTHAYGTVNNTLKSLRLSRNRY</sequence>
<dbReference type="AlphaFoldDB" id="A0A2T4C1W4"/>